<dbReference type="InterPro" id="IPR050767">
    <property type="entry name" value="Sel1_AlgK"/>
</dbReference>
<dbReference type="PANTHER" id="PTHR11102:SF160">
    <property type="entry name" value="ERAD-ASSOCIATED E3 UBIQUITIN-PROTEIN LIGASE COMPONENT HRD3"/>
    <property type="match status" value="1"/>
</dbReference>
<proteinExistence type="inferred from homology"/>
<dbReference type="SUPFAM" id="SSF81901">
    <property type="entry name" value="HCP-like"/>
    <property type="match status" value="2"/>
</dbReference>
<sequence>MSSSKSSNFKKIRDVQIPGNIRHITLLETDTNIVYSQFIFKKSFESQQDKNEFLAKMSKIAELSMHPALLHIKKIDILNPSPTILTEYQSNGTLSNVILNSSGPDSQYSQFNGTKKLIVILGIALSMQFYYLNYAEHGNLTPDNIFLDDHFYPHVLNIEKIGVFSEGQKWIVRKKRQSADVSNFALIIYELITNDRQSYPKGDKYPDLRKIESKWLRIFLMKCLSDDSSRKPIFENIFNELFKNKSGYQHLLGAIDEEEVSEYIKMVNDYSYNFSEKVKEKADQGDIESSSLYGDILYIGVGVESNMEEAAVYYKKAADKGKTRSMYNYGLMLTNGDGIQMDKSEAAKYFKMAADLGVPIAMNNYGIALEFGEGVPQNVEESVRYYKMAADLENPVSLCNYAMMLKFGKGIDMNKEEALKYFKIAADNGVHRAMYNYSDMLIEGDGIDKNVKEGLSYLKMAADQGYTDAIFYYASCLYDGIETDQNLIEAASYFKFGAELDDPDSMLMYGRMLFFGDGVEMNKFKATSYVKMAAYAGNEDANELYKEISEVFRFSY</sequence>
<dbReference type="Gene3D" id="1.25.40.10">
    <property type="entry name" value="Tetratricopeptide repeat domain"/>
    <property type="match status" value="1"/>
</dbReference>
<gene>
    <name evidence="2" type="ORF">M9Y10_019566</name>
</gene>
<dbReference type="InterPro" id="IPR011009">
    <property type="entry name" value="Kinase-like_dom_sf"/>
</dbReference>
<evidence type="ECO:0000256" key="1">
    <source>
        <dbReference type="ARBA" id="ARBA00038101"/>
    </source>
</evidence>
<dbReference type="SMART" id="SM00671">
    <property type="entry name" value="SEL1"/>
    <property type="match status" value="7"/>
</dbReference>
<dbReference type="SUPFAM" id="SSF56112">
    <property type="entry name" value="Protein kinase-like (PK-like)"/>
    <property type="match status" value="1"/>
</dbReference>
<dbReference type="Proteomes" id="UP001470230">
    <property type="component" value="Unassembled WGS sequence"/>
</dbReference>
<comment type="caution">
    <text evidence="2">The sequence shown here is derived from an EMBL/GenBank/DDBJ whole genome shotgun (WGS) entry which is preliminary data.</text>
</comment>
<dbReference type="Gene3D" id="1.10.510.10">
    <property type="entry name" value="Transferase(Phosphotransferase) domain 1"/>
    <property type="match status" value="1"/>
</dbReference>
<dbReference type="EMBL" id="JAPFFF010000028">
    <property type="protein sequence ID" value="KAK8846992.1"/>
    <property type="molecule type" value="Genomic_DNA"/>
</dbReference>
<dbReference type="Pfam" id="PF08238">
    <property type="entry name" value="Sel1"/>
    <property type="match status" value="7"/>
</dbReference>
<name>A0ABR2HIR6_9EUKA</name>
<dbReference type="PANTHER" id="PTHR11102">
    <property type="entry name" value="SEL-1-LIKE PROTEIN"/>
    <property type="match status" value="1"/>
</dbReference>
<accession>A0ABR2HIR6</accession>
<evidence type="ECO:0008006" key="4">
    <source>
        <dbReference type="Google" id="ProtNLM"/>
    </source>
</evidence>
<evidence type="ECO:0000313" key="3">
    <source>
        <dbReference type="Proteomes" id="UP001470230"/>
    </source>
</evidence>
<dbReference type="InterPro" id="IPR011990">
    <property type="entry name" value="TPR-like_helical_dom_sf"/>
</dbReference>
<evidence type="ECO:0000313" key="2">
    <source>
        <dbReference type="EMBL" id="KAK8846992.1"/>
    </source>
</evidence>
<dbReference type="InterPro" id="IPR006597">
    <property type="entry name" value="Sel1-like"/>
</dbReference>
<organism evidence="2 3">
    <name type="scientific">Tritrichomonas musculus</name>
    <dbReference type="NCBI Taxonomy" id="1915356"/>
    <lineage>
        <taxon>Eukaryota</taxon>
        <taxon>Metamonada</taxon>
        <taxon>Parabasalia</taxon>
        <taxon>Tritrichomonadida</taxon>
        <taxon>Tritrichomonadidae</taxon>
        <taxon>Tritrichomonas</taxon>
    </lineage>
</organism>
<protein>
    <recommendedName>
        <fullName evidence="4">Protein kinase domain-containing protein</fullName>
    </recommendedName>
</protein>
<comment type="similarity">
    <text evidence="1">Belongs to the sel-1 family.</text>
</comment>
<reference evidence="2 3" key="1">
    <citation type="submission" date="2024-04" db="EMBL/GenBank/DDBJ databases">
        <title>Tritrichomonas musculus Genome.</title>
        <authorList>
            <person name="Alves-Ferreira E."/>
            <person name="Grigg M."/>
            <person name="Lorenzi H."/>
            <person name="Galac M."/>
        </authorList>
    </citation>
    <scope>NUCLEOTIDE SEQUENCE [LARGE SCALE GENOMIC DNA]</scope>
    <source>
        <strain evidence="2 3">EAF2021</strain>
    </source>
</reference>
<keyword evidence="3" id="KW-1185">Reference proteome</keyword>